<dbReference type="SUPFAM" id="SSF52200">
    <property type="entry name" value="Toll/Interleukin receptor TIR domain"/>
    <property type="match status" value="1"/>
</dbReference>
<evidence type="ECO:0000313" key="13">
    <source>
        <dbReference type="Proteomes" id="UP000290365"/>
    </source>
</evidence>
<evidence type="ECO:0000259" key="11">
    <source>
        <dbReference type="SMART" id="SM00255"/>
    </source>
</evidence>
<feature type="repeat" description="TPR" evidence="10">
    <location>
        <begin position="826"/>
        <end position="859"/>
    </location>
</feature>
<dbReference type="GO" id="GO:0005737">
    <property type="term" value="C:cytoplasm"/>
    <property type="evidence" value="ECO:0007669"/>
    <property type="project" value="TreeGrafter"/>
</dbReference>
<evidence type="ECO:0000313" key="12">
    <source>
        <dbReference type="EMBL" id="QBD77802.1"/>
    </source>
</evidence>
<evidence type="ECO:0000256" key="2">
    <source>
        <dbReference type="ARBA" id="ARBA00009622"/>
    </source>
</evidence>
<comment type="subcellular location">
    <subcellularLocation>
        <location evidence="1">Cytoplasm</location>
        <location evidence="1">Cytoskeleton</location>
    </subcellularLocation>
</comment>
<dbReference type="PROSITE" id="PS50005">
    <property type="entry name" value="TPR"/>
    <property type="match status" value="6"/>
</dbReference>
<dbReference type="GO" id="GO:0007018">
    <property type="term" value="P:microtubule-based movement"/>
    <property type="evidence" value="ECO:0007669"/>
    <property type="project" value="TreeGrafter"/>
</dbReference>
<dbReference type="PANTHER" id="PTHR45783">
    <property type="entry name" value="KINESIN LIGHT CHAIN"/>
    <property type="match status" value="1"/>
</dbReference>
<reference evidence="12 13" key="1">
    <citation type="submission" date="2019-01" db="EMBL/GenBank/DDBJ databases">
        <title>Ktedonosporobacter rubrisoli SCAWS-G2.</title>
        <authorList>
            <person name="Huang Y."/>
            <person name="Yan B."/>
        </authorList>
    </citation>
    <scope>NUCLEOTIDE SEQUENCE [LARGE SCALE GENOMIC DNA]</scope>
    <source>
        <strain evidence="12 13">SCAWS-G2</strain>
    </source>
</reference>
<proteinExistence type="inferred from homology"/>
<evidence type="ECO:0000256" key="10">
    <source>
        <dbReference type="PROSITE-ProRule" id="PRU00339"/>
    </source>
</evidence>
<dbReference type="PRINTS" id="PR00381">
    <property type="entry name" value="KINESINLIGHT"/>
</dbReference>
<dbReference type="GO" id="GO:0043531">
    <property type="term" value="F:ADP binding"/>
    <property type="evidence" value="ECO:0007669"/>
    <property type="project" value="InterPro"/>
</dbReference>
<evidence type="ECO:0000256" key="5">
    <source>
        <dbReference type="ARBA" id="ARBA00022737"/>
    </source>
</evidence>
<dbReference type="InterPro" id="IPR000157">
    <property type="entry name" value="TIR_dom"/>
</dbReference>
<dbReference type="Pfam" id="PF13676">
    <property type="entry name" value="TIR_2"/>
    <property type="match status" value="1"/>
</dbReference>
<feature type="repeat" description="TPR" evidence="10">
    <location>
        <begin position="784"/>
        <end position="817"/>
    </location>
</feature>
<evidence type="ECO:0000256" key="7">
    <source>
        <dbReference type="ARBA" id="ARBA00023054"/>
    </source>
</evidence>
<dbReference type="InterPro" id="IPR002151">
    <property type="entry name" value="Kinesin_light"/>
</dbReference>
<evidence type="ECO:0000256" key="8">
    <source>
        <dbReference type="ARBA" id="ARBA00023175"/>
    </source>
</evidence>
<dbReference type="InterPro" id="IPR056681">
    <property type="entry name" value="DUF7779"/>
</dbReference>
<dbReference type="RefSeq" id="WP_129888855.1">
    <property type="nucleotide sequence ID" value="NZ_CP035758.1"/>
</dbReference>
<dbReference type="Gene3D" id="3.40.50.300">
    <property type="entry name" value="P-loop containing nucleotide triphosphate hydrolases"/>
    <property type="match status" value="1"/>
</dbReference>
<dbReference type="GO" id="GO:0005871">
    <property type="term" value="C:kinesin complex"/>
    <property type="evidence" value="ECO:0007669"/>
    <property type="project" value="InterPro"/>
</dbReference>
<keyword evidence="13" id="KW-1185">Reference proteome</keyword>
<feature type="repeat" description="TPR" evidence="10">
    <location>
        <begin position="658"/>
        <end position="691"/>
    </location>
</feature>
<dbReference type="OrthoDB" id="136988at2"/>
<dbReference type="Proteomes" id="UP000290365">
    <property type="component" value="Chromosome"/>
</dbReference>
<dbReference type="Gene3D" id="1.25.40.10">
    <property type="entry name" value="Tetratricopeptide repeat domain"/>
    <property type="match status" value="3"/>
</dbReference>
<dbReference type="Pfam" id="PF00931">
    <property type="entry name" value="NB-ARC"/>
    <property type="match status" value="1"/>
</dbReference>
<dbReference type="KEGG" id="kbs:EPA93_18105"/>
<evidence type="ECO:0000256" key="9">
    <source>
        <dbReference type="ARBA" id="ARBA00023212"/>
    </source>
</evidence>
<evidence type="ECO:0000256" key="1">
    <source>
        <dbReference type="ARBA" id="ARBA00004245"/>
    </source>
</evidence>
<keyword evidence="7" id="KW-0175">Coiled coil</keyword>
<dbReference type="SMART" id="SM00028">
    <property type="entry name" value="TPR"/>
    <property type="match status" value="9"/>
</dbReference>
<sequence length="983" mass="110779">MSFSPLSRAIKIFFSYATSAPRDKNLFDQLMAHLSILKREQLIDEFYDSAICAGSNITQFMEAQLKAADIIVLLLSAEFFASERCYGLELKRALELSASGTKRLIPVILRPADWKILPLSQYSPLPPDGKPVSRWSDIDEALSEVARGIRRVVEELANQTLKPHADMPSPQLPLHYIPYRYNTFFTDRQKVLATLSSAFASTKTPQIPILALNGLGGMGKTQVALAYTYRSLEMYQIILWLNASSRKRLSAEVSALADLISLPQKEHFNETQLFAAVKRWLQSQPNWLLVLDQIEDISLLDLLTPTQGNGHVLLTTRTQATGTLATALPIAKMTSMDSVLFLLRRAKIISVDAELDQAPAEAIQEANAIAREMDGFPLALDQAGAYLEETGCGLTTYLTLYHKERMTLLGQRGKNRVGHTNSVTVTLTLTFEKVAQKRATNLDLLHLLAFMQPDAIPDELLVKGADELDEPLQSLAAHPLNLHQALAELLNFSLIQRRTDTSMLYIHRIVQIVLKDTLSQEQQRQLAIQVVRMVNRVFPEIRFDTQAACERYLPQAQNCAKLIADFQLTLKEAALLLERVGTYCYRHACYSEAEATLTQALDLYEQHLKSETLDMAQTLNSLALLRYRQARYQQAETLHLRALKLREQALDSDHLKTAESLHNLAMLYANQGHYQQAEHFYRRVLAIENSMREVDHSEIARTLNNLGLVYYRQGQYQQAEATYQQALTIYEGCLPPDHPDLIHPLDGLGALNEKQGNYSRAQELYQRALSICQQAYGDQHPETAHSLNKLADIYEIEGNYRQAAALYHRALSIVEQTLGSEHPDAALFLNNLAFLAEKERDYQQAENLYQRALHLYEQSLGTEHPFIATVLNNLGKLYQNMGNIQRAEALLRKAIAICKRVSGLAHPDTALSMGSLAELLSAEHHYEEAEVLFQQAFAILLQAFGPQHGQVNRMLEKYVALLESMGRTEEAAILRQTLHQKPA</sequence>
<protein>
    <submittedName>
        <fullName evidence="12">Toll/interleukin-1 receptor domain-containing protein</fullName>
    </submittedName>
</protein>
<keyword evidence="6 10" id="KW-0802">TPR repeat</keyword>
<evidence type="ECO:0000256" key="4">
    <source>
        <dbReference type="ARBA" id="ARBA00022701"/>
    </source>
</evidence>
<dbReference type="SMART" id="SM00255">
    <property type="entry name" value="TIR"/>
    <property type="match status" value="1"/>
</dbReference>
<name>A0A4P6JRH3_KTERU</name>
<dbReference type="PROSITE" id="PS50293">
    <property type="entry name" value="TPR_REGION"/>
    <property type="match status" value="1"/>
</dbReference>
<dbReference type="InterPro" id="IPR019734">
    <property type="entry name" value="TPR_rpt"/>
</dbReference>
<dbReference type="GO" id="GO:0007165">
    <property type="term" value="P:signal transduction"/>
    <property type="evidence" value="ECO:0007669"/>
    <property type="project" value="InterPro"/>
</dbReference>
<dbReference type="SUPFAM" id="SSF81901">
    <property type="entry name" value="HCP-like"/>
    <property type="match status" value="1"/>
</dbReference>
<dbReference type="AlphaFoldDB" id="A0A4P6JRH3"/>
<dbReference type="GO" id="GO:0005874">
    <property type="term" value="C:microtubule"/>
    <property type="evidence" value="ECO:0007669"/>
    <property type="project" value="UniProtKB-KW"/>
</dbReference>
<organism evidence="12 13">
    <name type="scientific">Ktedonosporobacter rubrisoli</name>
    <dbReference type="NCBI Taxonomy" id="2509675"/>
    <lineage>
        <taxon>Bacteria</taxon>
        <taxon>Bacillati</taxon>
        <taxon>Chloroflexota</taxon>
        <taxon>Ktedonobacteria</taxon>
        <taxon>Ktedonobacterales</taxon>
        <taxon>Ktedonosporobacteraceae</taxon>
        <taxon>Ktedonosporobacter</taxon>
    </lineage>
</organism>
<dbReference type="InterPro" id="IPR035897">
    <property type="entry name" value="Toll_tir_struct_dom_sf"/>
</dbReference>
<accession>A0A4P6JRH3</accession>
<dbReference type="GO" id="GO:0019894">
    <property type="term" value="F:kinesin binding"/>
    <property type="evidence" value="ECO:0007669"/>
    <property type="project" value="TreeGrafter"/>
</dbReference>
<dbReference type="PANTHER" id="PTHR45783:SF3">
    <property type="entry name" value="KINESIN LIGHT CHAIN"/>
    <property type="match status" value="1"/>
</dbReference>
<feature type="repeat" description="TPR" evidence="10">
    <location>
        <begin position="700"/>
        <end position="733"/>
    </location>
</feature>
<comment type="similarity">
    <text evidence="2">Belongs to the kinesin light chain family.</text>
</comment>
<dbReference type="Pfam" id="PF13374">
    <property type="entry name" value="TPR_10"/>
    <property type="match status" value="2"/>
</dbReference>
<evidence type="ECO:0000256" key="3">
    <source>
        <dbReference type="ARBA" id="ARBA00022490"/>
    </source>
</evidence>
<keyword evidence="5" id="KW-0677">Repeat</keyword>
<feature type="repeat" description="TPR" evidence="10">
    <location>
        <begin position="868"/>
        <end position="901"/>
    </location>
</feature>
<dbReference type="InterPro" id="IPR011990">
    <property type="entry name" value="TPR-like_helical_dom_sf"/>
</dbReference>
<keyword evidence="9" id="KW-0206">Cytoskeleton</keyword>
<dbReference type="Pfam" id="PF25000">
    <property type="entry name" value="DUF7779"/>
    <property type="match status" value="1"/>
</dbReference>
<dbReference type="InterPro" id="IPR002182">
    <property type="entry name" value="NB-ARC"/>
</dbReference>
<dbReference type="Pfam" id="PF13424">
    <property type="entry name" value="TPR_12"/>
    <property type="match status" value="3"/>
</dbReference>
<dbReference type="Gene3D" id="3.40.50.10140">
    <property type="entry name" value="Toll/interleukin-1 receptor homology (TIR) domain"/>
    <property type="match status" value="1"/>
</dbReference>
<keyword evidence="4" id="KW-0493">Microtubule</keyword>
<gene>
    <name evidence="12" type="ORF">EPA93_18105</name>
</gene>
<keyword evidence="3" id="KW-0963">Cytoplasm</keyword>
<feature type="repeat" description="TPR" evidence="10">
    <location>
        <begin position="742"/>
        <end position="775"/>
    </location>
</feature>
<dbReference type="EMBL" id="CP035758">
    <property type="protein sequence ID" value="QBD77802.1"/>
    <property type="molecule type" value="Genomic_DNA"/>
</dbReference>
<keyword evidence="12" id="KW-0675">Receptor</keyword>
<keyword evidence="8" id="KW-0505">Motor protein</keyword>
<evidence type="ECO:0000256" key="6">
    <source>
        <dbReference type="ARBA" id="ARBA00022803"/>
    </source>
</evidence>
<dbReference type="SUPFAM" id="SSF48452">
    <property type="entry name" value="TPR-like"/>
    <property type="match status" value="1"/>
</dbReference>
<feature type="domain" description="TIR" evidence="11">
    <location>
        <begin position="9"/>
        <end position="159"/>
    </location>
</feature>
<dbReference type="SUPFAM" id="SSF52540">
    <property type="entry name" value="P-loop containing nucleoside triphosphate hydrolases"/>
    <property type="match status" value="1"/>
</dbReference>
<dbReference type="InterPro" id="IPR027417">
    <property type="entry name" value="P-loop_NTPase"/>
</dbReference>